<dbReference type="Proteomes" id="UP000315082">
    <property type="component" value="Chromosome"/>
</dbReference>
<accession>A0A518JXI3</accession>
<name>A0A518JXI3_9BACT</name>
<evidence type="ECO:0000313" key="1">
    <source>
        <dbReference type="EMBL" id="QDV70249.1"/>
    </source>
</evidence>
<gene>
    <name evidence="1" type="ORF">Poly24_39690</name>
</gene>
<proteinExistence type="predicted"/>
<dbReference type="InterPro" id="IPR041289">
    <property type="entry name" value="Bact_RF_family3"/>
</dbReference>
<reference evidence="1 2" key="1">
    <citation type="submission" date="2019-02" db="EMBL/GenBank/DDBJ databases">
        <title>Deep-cultivation of Planctomycetes and their phenomic and genomic characterization uncovers novel biology.</title>
        <authorList>
            <person name="Wiegand S."/>
            <person name="Jogler M."/>
            <person name="Boedeker C."/>
            <person name="Pinto D."/>
            <person name="Vollmers J."/>
            <person name="Rivas-Marin E."/>
            <person name="Kohn T."/>
            <person name="Peeters S.H."/>
            <person name="Heuer A."/>
            <person name="Rast P."/>
            <person name="Oberbeckmann S."/>
            <person name="Bunk B."/>
            <person name="Jeske O."/>
            <person name="Meyerdierks A."/>
            <person name="Storesund J.E."/>
            <person name="Kallscheuer N."/>
            <person name="Luecker S."/>
            <person name="Lage O.M."/>
            <person name="Pohl T."/>
            <person name="Merkel B.J."/>
            <person name="Hornburger P."/>
            <person name="Mueller R.-W."/>
            <person name="Bruemmer F."/>
            <person name="Labrenz M."/>
            <person name="Spormann A.M."/>
            <person name="Op den Camp H."/>
            <person name="Overmann J."/>
            <person name="Amann R."/>
            <person name="Jetten M.S.M."/>
            <person name="Mascher T."/>
            <person name="Medema M.H."/>
            <person name="Devos D.P."/>
            <person name="Kaster A.-K."/>
            <person name="Ovreas L."/>
            <person name="Rohde M."/>
            <person name="Galperin M.Y."/>
            <person name="Jogler C."/>
        </authorList>
    </citation>
    <scope>NUCLEOTIDE SEQUENCE [LARGE SCALE GENOMIC DNA]</scope>
    <source>
        <strain evidence="1 2">Poly24</strain>
    </source>
</reference>
<dbReference type="Pfam" id="PF18845">
    <property type="entry name" value="baeRF_family3"/>
    <property type="match status" value="1"/>
</dbReference>
<dbReference type="OrthoDB" id="242138at2"/>
<dbReference type="RefSeq" id="WP_145099177.1">
    <property type="nucleotide sequence ID" value="NZ_CP036348.1"/>
</dbReference>
<sequence length="386" mass="43427">MIHSINRDQVRRLSGLQGAPHVTLFLPAAPEQGLASDASIGLAQLIDKSRHQLAQYWMSATDANDFLKPLYDLQEDPEFCRTKRGGTAIYLSNDVFEIVPGYEEKEARAIVAETFCLRPMLLAENQFADFYLLTITKQKLALYRANLTEITQVHNAGLPANFEEAMRTTALEPMLVHTGSEGMHSLNTSDFDHRANDPSVATPAWIGYLEQVDEAVCAYLHDRTGFLIVAGSEQETALYQQRSVCSQRVGPTLHGNIDQYSPETLLREARPVATEQLRLQRESDAREFRERRRPVTLDTREILCAAQVGRIDTLFFDRDATLYGRFHRDRNILQESGQPPQGRPRENCRDLIETAMVQTILHGGCIHAAPASDMPVRAKMAATLKY</sequence>
<dbReference type="KEGG" id="rcf:Poly24_39690"/>
<evidence type="ECO:0000313" key="2">
    <source>
        <dbReference type="Proteomes" id="UP000315082"/>
    </source>
</evidence>
<keyword evidence="2" id="KW-1185">Reference proteome</keyword>
<organism evidence="1 2">
    <name type="scientific">Rosistilla carotiformis</name>
    <dbReference type="NCBI Taxonomy" id="2528017"/>
    <lineage>
        <taxon>Bacteria</taxon>
        <taxon>Pseudomonadati</taxon>
        <taxon>Planctomycetota</taxon>
        <taxon>Planctomycetia</taxon>
        <taxon>Pirellulales</taxon>
        <taxon>Pirellulaceae</taxon>
        <taxon>Rosistilla</taxon>
    </lineage>
</organism>
<protein>
    <submittedName>
        <fullName evidence="1">Uncharacterized protein</fullName>
    </submittedName>
</protein>
<dbReference type="EMBL" id="CP036348">
    <property type="protein sequence ID" value="QDV70249.1"/>
    <property type="molecule type" value="Genomic_DNA"/>
</dbReference>
<dbReference type="AlphaFoldDB" id="A0A518JXI3"/>